<dbReference type="GO" id="GO:0016747">
    <property type="term" value="F:acyltransferase activity, transferring groups other than amino-acyl groups"/>
    <property type="evidence" value="ECO:0007669"/>
    <property type="project" value="InterPro"/>
</dbReference>
<feature type="transmembrane region" description="Helical" evidence="1">
    <location>
        <begin position="423"/>
        <end position="447"/>
    </location>
</feature>
<dbReference type="OrthoDB" id="5819582at2759"/>
<keyword evidence="1" id="KW-0812">Transmembrane</keyword>
<proteinExistence type="predicted"/>
<evidence type="ECO:0000313" key="4">
    <source>
        <dbReference type="Proteomes" id="UP000738349"/>
    </source>
</evidence>
<sequence length="506" mass="58485">MNLGSSRKSSVEETVSFVDRACPVNTNSEPENRPLSINQYLLRRCDESLQLAAENLRSISLRFIIGRIVSFLVPSFLQGRHVRDQIHPPQLGPTAYLDGMRGLACLMVFNCHTTQYNYDTNIGWGSKGAHYDILRLPFVRILYAGTAAVCIFFVISGYALSYKVLKLVRSRKTKDFSATMSSLIFRRGLRLFLPTTFSTFIIACLLRIGVFEWFREHGLNKTYFRKYEPPVRLETTSMQLYDWTKAVSSGFQVYSWHDPTKYDRHLWTISIEYRNSLYLFLMLYGTAHLHTPYRITTLIMIMYTAYRKSHWSFLLFLCGMALVEWDHHRGAHTANPKSPRSIRRVLEATLWNVISFLGLYLLGQPSVASQSTPGWEYLTSLVPEWWSGGHIPYWQIIGSMIFVFACGHSSLWQRFFTSRVAQYFGKISYSLYIVHGTVTFVICLRFNMFARTVTGVEGYWGFFGFFLSYCFATPLTIWCADIFCRAVDIPTVKFAKWFEGKLMSKA</sequence>
<evidence type="ECO:0000313" key="3">
    <source>
        <dbReference type="EMBL" id="KAH7134447.1"/>
    </source>
</evidence>
<keyword evidence="1" id="KW-0472">Membrane</keyword>
<dbReference type="PANTHER" id="PTHR23028:SF134">
    <property type="entry name" value="PUTATIVE (AFU_ORTHOLOGUE AFUA_4G08520)-RELATED"/>
    <property type="match status" value="1"/>
</dbReference>
<evidence type="ECO:0000256" key="1">
    <source>
        <dbReference type="SAM" id="Phobius"/>
    </source>
</evidence>
<keyword evidence="3" id="KW-0808">Transferase</keyword>
<dbReference type="AlphaFoldDB" id="A0A9P9IUX5"/>
<keyword evidence="1" id="KW-1133">Transmembrane helix</keyword>
<name>A0A9P9IUX5_9HYPO</name>
<gene>
    <name evidence="3" type="ORF">EDB81DRAFT_949755</name>
</gene>
<feature type="transmembrane region" description="Helical" evidence="1">
    <location>
        <begin position="345"/>
        <end position="363"/>
    </location>
</feature>
<dbReference type="PANTHER" id="PTHR23028">
    <property type="entry name" value="ACETYLTRANSFERASE"/>
    <property type="match status" value="1"/>
</dbReference>
<dbReference type="EMBL" id="JAGMUV010000014">
    <property type="protein sequence ID" value="KAH7134447.1"/>
    <property type="molecule type" value="Genomic_DNA"/>
</dbReference>
<dbReference type="Proteomes" id="UP000738349">
    <property type="component" value="Unassembled WGS sequence"/>
</dbReference>
<keyword evidence="3" id="KW-0012">Acyltransferase</keyword>
<feature type="domain" description="Acyltransferase 3" evidence="2">
    <location>
        <begin position="95"/>
        <end position="483"/>
    </location>
</feature>
<organism evidence="3 4">
    <name type="scientific">Dactylonectria macrodidyma</name>
    <dbReference type="NCBI Taxonomy" id="307937"/>
    <lineage>
        <taxon>Eukaryota</taxon>
        <taxon>Fungi</taxon>
        <taxon>Dikarya</taxon>
        <taxon>Ascomycota</taxon>
        <taxon>Pezizomycotina</taxon>
        <taxon>Sordariomycetes</taxon>
        <taxon>Hypocreomycetidae</taxon>
        <taxon>Hypocreales</taxon>
        <taxon>Nectriaceae</taxon>
        <taxon>Dactylonectria</taxon>
    </lineage>
</organism>
<accession>A0A9P9IUX5</accession>
<dbReference type="InterPro" id="IPR050879">
    <property type="entry name" value="Acyltransferase_3"/>
</dbReference>
<feature type="transmembrane region" description="Helical" evidence="1">
    <location>
        <begin position="391"/>
        <end position="411"/>
    </location>
</feature>
<reference evidence="3" key="1">
    <citation type="journal article" date="2021" name="Nat. Commun.">
        <title>Genetic determinants of endophytism in the Arabidopsis root mycobiome.</title>
        <authorList>
            <person name="Mesny F."/>
            <person name="Miyauchi S."/>
            <person name="Thiergart T."/>
            <person name="Pickel B."/>
            <person name="Atanasova L."/>
            <person name="Karlsson M."/>
            <person name="Huettel B."/>
            <person name="Barry K.W."/>
            <person name="Haridas S."/>
            <person name="Chen C."/>
            <person name="Bauer D."/>
            <person name="Andreopoulos W."/>
            <person name="Pangilinan J."/>
            <person name="LaButti K."/>
            <person name="Riley R."/>
            <person name="Lipzen A."/>
            <person name="Clum A."/>
            <person name="Drula E."/>
            <person name="Henrissat B."/>
            <person name="Kohler A."/>
            <person name="Grigoriev I.V."/>
            <person name="Martin F.M."/>
            <person name="Hacquard S."/>
        </authorList>
    </citation>
    <scope>NUCLEOTIDE SEQUENCE</scope>
    <source>
        <strain evidence="3">MPI-CAGE-AT-0147</strain>
    </source>
</reference>
<keyword evidence="4" id="KW-1185">Reference proteome</keyword>
<feature type="transmembrane region" description="Helical" evidence="1">
    <location>
        <begin position="191"/>
        <end position="214"/>
    </location>
</feature>
<feature type="transmembrane region" description="Helical" evidence="1">
    <location>
        <begin position="141"/>
        <end position="160"/>
    </location>
</feature>
<dbReference type="Pfam" id="PF01757">
    <property type="entry name" value="Acyl_transf_3"/>
    <property type="match status" value="1"/>
</dbReference>
<comment type="caution">
    <text evidence="3">The sequence shown here is derived from an EMBL/GenBank/DDBJ whole genome shotgun (WGS) entry which is preliminary data.</text>
</comment>
<dbReference type="InterPro" id="IPR002656">
    <property type="entry name" value="Acyl_transf_3_dom"/>
</dbReference>
<feature type="transmembrane region" description="Helical" evidence="1">
    <location>
        <begin position="277"/>
        <end position="303"/>
    </location>
</feature>
<evidence type="ECO:0000259" key="2">
    <source>
        <dbReference type="Pfam" id="PF01757"/>
    </source>
</evidence>
<feature type="transmembrane region" description="Helical" evidence="1">
    <location>
        <begin position="459"/>
        <end position="484"/>
    </location>
</feature>
<protein>
    <submittedName>
        <fullName evidence="3">Acyltransferase family-domain-containing protein</fullName>
    </submittedName>
</protein>